<dbReference type="GO" id="GO:0019545">
    <property type="term" value="P:L-arginine catabolic process to succinate"/>
    <property type="evidence" value="ECO:0007669"/>
    <property type="project" value="UniProtKB-UniRule"/>
</dbReference>
<dbReference type="Proteomes" id="UP000029558">
    <property type="component" value="Chromosome"/>
</dbReference>
<dbReference type="PANTHER" id="PTHR30420:SF2">
    <property type="entry name" value="N-SUCCINYLARGININE DIHYDROLASE"/>
    <property type="match status" value="1"/>
</dbReference>
<feature type="binding site" evidence="1">
    <location>
        <position position="110"/>
    </location>
    <ligand>
        <name>substrate</name>
    </ligand>
</feature>
<dbReference type="PANTHER" id="PTHR30420">
    <property type="entry name" value="N-SUCCINYLARGININE DIHYDROLASE"/>
    <property type="match status" value="1"/>
</dbReference>
<dbReference type="SUPFAM" id="SSF55909">
    <property type="entry name" value="Pentein"/>
    <property type="match status" value="1"/>
</dbReference>
<feature type="active site" evidence="1">
    <location>
        <position position="174"/>
    </location>
</feature>
<comment type="function">
    <text evidence="1">Catalyzes the hydrolysis of N(2)-succinylarginine into N(2)-succinylornithine, ammonia and CO(2).</text>
</comment>
<evidence type="ECO:0000256" key="2">
    <source>
        <dbReference type="NCBIfam" id="TIGR03241"/>
    </source>
</evidence>
<gene>
    <name evidence="1" type="primary">astB</name>
    <name evidence="3" type="ORF">KU39_2183</name>
</gene>
<keyword evidence="1 3" id="KW-0378">Hydrolase</keyword>
<comment type="catalytic activity">
    <reaction evidence="1">
        <text>N(2)-succinyl-L-arginine + 2 H2O + 2 H(+) = N(2)-succinyl-L-ornithine + 2 NH4(+) + CO2</text>
        <dbReference type="Rhea" id="RHEA:19533"/>
        <dbReference type="ChEBI" id="CHEBI:15377"/>
        <dbReference type="ChEBI" id="CHEBI:15378"/>
        <dbReference type="ChEBI" id="CHEBI:16526"/>
        <dbReference type="ChEBI" id="CHEBI:28938"/>
        <dbReference type="ChEBI" id="CHEBI:58241"/>
        <dbReference type="ChEBI" id="CHEBI:58514"/>
        <dbReference type="EC" id="3.5.3.23"/>
    </reaction>
</comment>
<keyword evidence="1" id="KW-0056">Arginine metabolism</keyword>
<accession>A0A1L6TD78</accession>
<organism evidence="3 4">
    <name type="scientific">Piscirickettsia salmonis</name>
    <dbReference type="NCBI Taxonomy" id="1238"/>
    <lineage>
        <taxon>Bacteria</taxon>
        <taxon>Pseudomonadati</taxon>
        <taxon>Pseudomonadota</taxon>
        <taxon>Gammaproteobacteria</taxon>
        <taxon>Thiotrichales</taxon>
        <taxon>Piscirickettsiaceae</taxon>
        <taxon>Piscirickettsia</taxon>
    </lineage>
</organism>
<evidence type="ECO:0000313" key="3">
    <source>
        <dbReference type="EMBL" id="ALB23363.1"/>
    </source>
</evidence>
<evidence type="ECO:0000313" key="4">
    <source>
        <dbReference type="Proteomes" id="UP000029558"/>
    </source>
</evidence>
<feature type="binding site" evidence="1">
    <location>
        <position position="363"/>
    </location>
    <ligand>
        <name>substrate</name>
    </ligand>
</feature>
<dbReference type="HAMAP" id="MF_01172">
    <property type="entry name" value="AstB"/>
    <property type="match status" value="1"/>
</dbReference>
<dbReference type="InterPro" id="IPR007079">
    <property type="entry name" value="SuccinylArg_d-Hdrlase_AstB"/>
</dbReference>
<dbReference type="GO" id="GO:0009015">
    <property type="term" value="F:N-succinylarginine dihydrolase activity"/>
    <property type="evidence" value="ECO:0007669"/>
    <property type="project" value="UniProtKB-UniRule"/>
</dbReference>
<comment type="subunit">
    <text evidence="1">Homodimer.</text>
</comment>
<feature type="active site" evidence="1">
    <location>
        <position position="250"/>
    </location>
</feature>
<feature type="binding site" evidence="1">
    <location>
        <begin position="19"/>
        <end position="28"/>
    </location>
    <ligand>
        <name>substrate</name>
    </ligand>
</feature>
<dbReference type="NCBIfam" id="NF009789">
    <property type="entry name" value="PRK13281.1"/>
    <property type="match status" value="1"/>
</dbReference>
<evidence type="ECO:0000256" key="1">
    <source>
        <dbReference type="HAMAP-Rule" id="MF_01172"/>
    </source>
</evidence>
<reference evidence="3 4" key="1">
    <citation type="journal article" date="2014" name="Genome Announc.">
        <title>Comparative Genome Analysis of Two Isolates of the Fish Pathogen Piscirickettsia salmonis from Different Hosts Reveals Major Differences in Virulence-Associated Secretion Systems.</title>
        <authorList>
            <person name="Bohle H."/>
            <person name="Henriquez P."/>
            <person name="Grothusen H."/>
            <person name="Navas E."/>
            <person name="Sandoval A."/>
            <person name="Bustamante F."/>
            <person name="Bustos P."/>
            <person name="Mancilla M."/>
        </authorList>
    </citation>
    <scope>NUCLEOTIDE SEQUENCE [LARGE SCALE GENOMIC DNA]</scope>
    <source>
        <strain evidence="4">B1-32597</strain>
    </source>
</reference>
<dbReference type="EMBL" id="CP012508">
    <property type="protein sequence ID" value="ALB23363.1"/>
    <property type="molecule type" value="Genomic_DNA"/>
</dbReference>
<dbReference type="InterPro" id="IPR037031">
    <property type="entry name" value="AstB_sf"/>
</dbReference>
<dbReference type="Pfam" id="PF04996">
    <property type="entry name" value="AstB"/>
    <property type="match status" value="1"/>
</dbReference>
<dbReference type="OrthoDB" id="248552at2"/>
<feature type="binding site" evidence="1">
    <location>
        <begin position="137"/>
        <end position="138"/>
    </location>
    <ligand>
        <name>substrate</name>
    </ligand>
</feature>
<comment type="similarity">
    <text evidence="1">Belongs to the succinylarginine dihydrolase family.</text>
</comment>
<feature type="active site" description="Nucleophile" evidence="1">
    <location>
        <position position="369"/>
    </location>
</feature>
<sequence length="445" mass="49312">MQAFEVNFDGIVGPSHNYGALSFGNVASIASGSGVSQPKQAALQGLKKMKALHDLGLKQAVLPPHDRPHISTLRQLGFTGSDGEILTQAATTAPEVFAACCSASSMWTANAATVSPSADSFDGKVHFTPANLSNKFHRSIEYLTTAGALKAIFTDARYFHHHDALPLSDYFGDEGAANHTRFCQDYNDPGVQFFVFGRYGFKQSSFTAAKFPARQSYEASAAISRLHQLSVDKVIFAQQHPDMIDAGVFHNDVISVGNKNVILYHENAFVDTDLVIGALKSKFLGENFYPLKVKNNEVSVNDAVKSYLFNSQLVSVSYDQMMIIAPQECYENKAVHQWLMRAVEADNPIRDVKFFDLKQSMKNGGGPACLRLRVVLTEQELAAMNSSVLLTDKLYHTLVHWVERHYRDELVIDNLQEVKLLEESYVALNELTEILNLGAIYSFQR</sequence>
<proteinExistence type="inferred from homology"/>
<feature type="binding site" evidence="1">
    <location>
        <position position="252"/>
    </location>
    <ligand>
        <name>substrate</name>
    </ligand>
</feature>
<dbReference type="NCBIfam" id="TIGR03241">
    <property type="entry name" value="arg_catab_astB"/>
    <property type="match status" value="1"/>
</dbReference>
<dbReference type="AlphaFoldDB" id="A0A1L6TD78"/>
<protein>
    <recommendedName>
        <fullName evidence="1 2">N-succinylarginine dihydrolase</fullName>
        <ecNumber evidence="1 2">3.5.3.23</ecNumber>
    </recommendedName>
</protein>
<dbReference type="EC" id="3.5.3.23" evidence="1 2"/>
<feature type="binding site" evidence="1">
    <location>
        <position position="214"/>
    </location>
    <ligand>
        <name>substrate</name>
    </ligand>
</feature>
<name>A0A1L6TD78_PISSA</name>
<dbReference type="RefSeq" id="WP_017376516.1">
    <property type="nucleotide sequence ID" value="NZ_CP012508.1"/>
</dbReference>
<dbReference type="GO" id="GO:0019544">
    <property type="term" value="P:L-arginine catabolic process to L-glutamate"/>
    <property type="evidence" value="ECO:0007669"/>
    <property type="project" value="UniProtKB-UniRule"/>
</dbReference>
<comment type="pathway">
    <text evidence="1">Amino-acid degradation; L-arginine degradation via AST pathway; L-glutamate and succinate from L-arginine: step 2/5.</text>
</comment>
<dbReference type="Gene3D" id="3.75.10.20">
    <property type="entry name" value="Succinylarginine dihydrolase"/>
    <property type="match status" value="1"/>
</dbReference>